<gene>
    <name evidence="1" type="ORF">ILYODFUR_037859</name>
</gene>
<name>A0ABV0TEG4_9TELE</name>
<dbReference type="EMBL" id="JAHRIQ010031911">
    <property type="protein sequence ID" value="MEQ2231274.1"/>
    <property type="molecule type" value="Genomic_DNA"/>
</dbReference>
<comment type="caution">
    <text evidence="1">The sequence shown here is derived from an EMBL/GenBank/DDBJ whole genome shotgun (WGS) entry which is preliminary data.</text>
</comment>
<sequence>MLASLLLSQMEVQDSTDKKKRDAQPCQDDTIAKVSFVQLSGAFLENLLSVEGEDEASGKVCKTCKNHKKKSHIYPLVTKFITAPECSQIQLQHCISFVSLSSIIRLKKYLAPRKII</sequence>
<proteinExistence type="predicted"/>
<keyword evidence="2" id="KW-1185">Reference proteome</keyword>
<reference evidence="1 2" key="1">
    <citation type="submission" date="2021-06" db="EMBL/GenBank/DDBJ databases">
        <authorList>
            <person name="Palmer J.M."/>
        </authorList>
    </citation>
    <scope>NUCLEOTIDE SEQUENCE [LARGE SCALE GENOMIC DNA]</scope>
    <source>
        <strain evidence="2">if_2019</strain>
        <tissue evidence="1">Muscle</tissue>
    </source>
</reference>
<accession>A0ABV0TEG4</accession>
<evidence type="ECO:0000313" key="2">
    <source>
        <dbReference type="Proteomes" id="UP001482620"/>
    </source>
</evidence>
<protein>
    <submittedName>
        <fullName evidence="1">Uncharacterized protein</fullName>
    </submittedName>
</protein>
<organism evidence="1 2">
    <name type="scientific">Ilyodon furcidens</name>
    <name type="common">goldbreast splitfin</name>
    <dbReference type="NCBI Taxonomy" id="33524"/>
    <lineage>
        <taxon>Eukaryota</taxon>
        <taxon>Metazoa</taxon>
        <taxon>Chordata</taxon>
        <taxon>Craniata</taxon>
        <taxon>Vertebrata</taxon>
        <taxon>Euteleostomi</taxon>
        <taxon>Actinopterygii</taxon>
        <taxon>Neopterygii</taxon>
        <taxon>Teleostei</taxon>
        <taxon>Neoteleostei</taxon>
        <taxon>Acanthomorphata</taxon>
        <taxon>Ovalentaria</taxon>
        <taxon>Atherinomorphae</taxon>
        <taxon>Cyprinodontiformes</taxon>
        <taxon>Goodeidae</taxon>
        <taxon>Ilyodon</taxon>
    </lineage>
</organism>
<dbReference type="Proteomes" id="UP001482620">
    <property type="component" value="Unassembled WGS sequence"/>
</dbReference>
<evidence type="ECO:0000313" key="1">
    <source>
        <dbReference type="EMBL" id="MEQ2231274.1"/>
    </source>
</evidence>